<dbReference type="EMBL" id="CH474045">
    <property type="protein sequence ID" value="EDL75942.1"/>
    <property type="molecule type" value="Genomic_DNA"/>
</dbReference>
<name>A6KFK0_RAT</name>
<reference evidence="2" key="1">
    <citation type="submission" date="2005-09" db="EMBL/GenBank/DDBJ databases">
        <authorList>
            <person name="Mural R.J."/>
            <person name="Li P.W."/>
            <person name="Adams M.D."/>
            <person name="Amanatides P.G."/>
            <person name="Baden-Tillson H."/>
            <person name="Barnstead M."/>
            <person name="Chin S.H."/>
            <person name="Dew I."/>
            <person name="Evans C.A."/>
            <person name="Ferriera S."/>
            <person name="Flanigan M."/>
            <person name="Fosler C."/>
            <person name="Glodek A."/>
            <person name="Gu Z."/>
            <person name="Holt R.A."/>
            <person name="Jennings D."/>
            <person name="Kraft C.L."/>
            <person name="Lu F."/>
            <person name="Nguyen T."/>
            <person name="Nusskern D.R."/>
            <person name="Pfannkoch C.M."/>
            <person name="Sitter C."/>
            <person name="Sutton G.G."/>
            <person name="Venter J.C."/>
            <person name="Wang Z."/>
            <person name="Woodage T."/>
            <person name="Zheng X.H."/>
            <person name="Zhong F."/>
        </authorList>
    </citation>
    <scope>NUCLEOTIDE SEQUENCE [LARGE SCALE GENOMIC DNA]</scope>
    <source>
        <strain>BN</strain>
        <strain evidence="2">Sprague-Dawley</strain>
    </source>
</reference>
<dbReference type="AlphaFoldDB" id="A6KFK0"/>
<accession>A6KFK0</accession>
<evidence type="ECO:0000313" key="1">
    <source>
        <dbReference type="EMBL" id="EDL75942.1"/>
    </source>
</evidence>
<organism evidence="1 2">
    <name type="scientific">Rattus norvegicus</name>
    <name type="common">Rat</name>
    <dbReference type="NCBI Taxonomy" id="10116"/>
    <lineage>
        <taxon>Eukaryota</taxon>
        <taxon>Metazoa</taxon>
        <taxon>Chordata</taxon>
        <taxon>Craniata</taxon>
        <taxon>Vertebrata</taxon>
        <taxon>Euteleostomi</taxon>
        <taxon>Mammalia</taxon>
        <taxon>Eutheria</taxon>
        <taxon>Euarchontoglires</taxon>
        <taxon>Glires</taxon>
        <taxon>Rodentia</taxon>
        <taxon>Myomorpha</taxon>
        <taxon>Muroidea</taxon>
        <taxon>Muridae</taxon>
        <taxon>Murinae</taxon>
        <taxon>Rattus</taxon>
    </lineage>
</organism>
<sequence length="22" mass="2608">MKMSHLVSCFESFMEHMLSSVF</sequence>
<protein>
    <submittedName>
        <fullName evidence="1">RCG54694</fullName>
    </submittedName>
</protein>
<gene>
    <name evidence="1" type="ORF">rCG_54694</name>
</gene>
<evidence type="ECO:0000313" key="2">
    <source>
        <dbReference type="Proteomes" id="UP000234681"/>
    </source>
</evidence>
<proteinExistence type="predicted"/>
<dbReference type="Proteomes" id="UP000234681">
    <property type="component" value="Chromosome 16"/>
</dbReference>